<dbReference type="AlphaFoldDB" id="A0A4Y7TJS4"/>
<accession>A0A4Y7TJS4</accession>
<dbReference type="EMBL" id="QPFP01000009">
    <property type="protein sequence ID" value="TEB34437.1"/>
    <property type="molecule type" value="Genomic_DNA"/>
</dbReference>
<sequence>MLPTCRRPADGVGWLRYPWTYLAGACDFFSFFLPTGEIGDLLAVVAVSCLIVPVVRSVAHSTSNLLYLLWTIDVKDVGYVIVSVHGPLSPIDRSFIDLQNYDFPNNCEDYVHRIGRTGRAGQKGVSYTYFTTDNAKQARELVGILREAKSIVPPQLEEMVMYNGGGGGGRYGGGGGRGRGGGGGGGRGYGGGGGGGYGSGSGGGGYGSGGGGYGDSVSSAWMHYIHSSFDMLSPVEMKSLCVGGIDIHLHKPVERTTGPIALVYLLHGRLRSKDVVDRFARKLVLKGVEEEGRKRELWVVTFDHRNHGSRLVNELANEVWDLEENDRHNPQHAIDMYSIQVGSARDISFLTDFLPSYLFPNGEDEIVDWGVVGISLGGHSAWLSLRHDARIKVGVAIIGCPDYVGLMTHRARQSAMGTLQAPHFPASLRQVVEKEDPVGCEYWSLDEAKNPFVGKRVFVICGADDDVVPWSAGGEFVDQLEVGHGVKRTSVHGGVGHQCTEAMEEETCTFLARKWN</sequence>
<proteinExistence type="predicted"/>
<dbReference type="Gene3D" id="3.40.50.300">
    <property type="entry name" value="P-loop containing nucleotide triphosphate hydrolases"/>
    <property type="match status" value="1"/>
</dbReference>
<evidence type="ECO:0000259" key="1">
    <source>
        <dbReference type="PROSITE" id="PS51194"/>
    </source>
</evidence>
<keyword evidence="3" id="KW-1185">Reference proteome</keyword>
<dbReference type="SUPFAM" id="SSF52540">
    <property type="entry name" value="P-loop containing nucleoside triphosphate hydrolases"/>
    <property type="match status" value="1"/>
</dbReference>
<protein>
    <recommendedName>
        <fullName evidence="1">Helicase C-terminal domain-containing protein</fullName>
    </recommendedName>
</protein>
<name>A0A4Y7TJS4_COPMI</name>
<dbReference type="PROSITE" id="PS51194">
    <property type="entry name" value="HELICASE_CTER"/>
    <property type="match status" value="1"/>
</dbReference>
<organism evidence="2 3">
    <name type="scientific">Coprinellus micaceus</name>
    <name type="common">Glistening ink-cap mushroom</name>
    <name type="synonym">Coprinus micaceus</name>
    <dbReference type="NCBI Taxonomy" id="71717"/>
    <lineage>
        <taxon>Eukaryota</taxon>
        <taxon>Fungi</taxon>
        <taxon>Dikarya</taxon>
        <taxon>Basidiomycota</taxon>
        <taxon>Agaricomycotina</taxon>
        <taxon>Agaricomycetes</taxon>
        <taxon>Agaricomycetidae</taxon>
        <taxon>Agaricales</taxon>
        <taxon>Agaricineae</taxon>
        <taxon>Psathyrellaceae</taxon>
        <taxon>Coprinellus</taxon>
    </lineage>
</organism>
<reference evidence="2 3" key="1">
    <citation type="journal article" date="2019" name="Nat. Ecol. Evol.">
        <title>Megaphylogeny resolves global patterns of mushroom evolution.</title>
        <authorList>
            <person name="Varga T."/>
            <person name="Krizsan K."/>
            <person name="Foldi C."/>
            <person name="Dima B."/>
            <person name="Sanchez-Garcia M."/>
            <person name="Sanchez-Ramirez S."/>
            <person name="Szollosi G.J."/>
            <person name="Szarkandi J.G."/>
            <person name="Papp V."/>
            <person name="Albert L."/>
            <person name="Andreopoulos W."/>
            <person name="Angelini C."/>
            <person name="Antonin V."/>
            <person name="Barry K.W."/>
            <person name="Bougher N.L."/>
            <person name="Buchanan P."/>
            <person name="Buyck B."/>
            <person name="Bense V."/>
            <person name="Catcheside P."/>
            <person name="Chovatia M."/>
            <person name="Cooper J."/>
            <person name="Damon W."/>
            <person name="Desjardin D."/>
            <person name="Finy P."/>
            <person name="Geml J."/>
            <person name="Haridas S."/>
            <person name="Hughes K."/>
            <person name="Justo A."/>
            <person name="Karasinski D."/>
            <person name="Kautmanova I."/>
            <person name="Kiss B."/>
            <person name="Kocsube S."/>
            <person name="Kotiranta H."/>
            <person name="LaButti K.M."/>
            <person name="Lechner B.E."/>
            <person name="Liimatainen K."/>
            <person name="Lipzen A."/>
            <person name="Lukacs Z."/>
            <person name="Mihaltcheva S."/>
            <person name="Morgado L.N."/>
            <person name="Niskanen T."/>
            <person name="Noordeloos M.E."/>
            <person name="Ohm R.A."/>
            <person name="Ortiz-Santana B."/>
            <person name="Ovrebo C."/>
            <person name="Racz N."/>
            <person name="Riley R."/>
            <person name="Savchenko A."/>
            <person name="Shiryaev A."/>
            <person name="Soop K."/>
            <person name="Spirin V."/>
            <person name="Szebenyi C."/>
            <person name="Tomsovsky M."/>
            <person name="Tulloss R.E."/>
            <person name="Uehling J."/>
            <person name="Grigoriev I.V."/>
            <person name="Vagvolgyi C."/>
            <person name="Papp T."/>
            <person name="Martin F.M."/>
            <person name="Miettinen O."/>
            <person name="Hibbett D.S."/>
            <person name="Nagy L.G."/>
        </authorList>
    </citation>
    <scope>NUCLEOTIDE SEQUENCE [LARGE SCALE GENOMIC DNA]</scope>
    <source>
        <strain evidence="2 3">FP101781</strain>
    </source>
</reference>
<comment type="caution">
    <text evidence="2">The sequence shown here is derived from an EMBL/GenBank/DDBJ whole genome shotgun (WGS) entry which is preliminary data.</text>
</comment>
<evidence type="ECO:0000313" key="3">
    <source>
        <dbReference type="Proteomes" id="UP000298030"/>
    </source>
</evidence>
<gene>
    <name evidence="2" type="ORF">FA13DRAFT_1625917</name>
</gene>
<dbReference type="OrthoDB" id="2152248at2759"/>
<dbReference type="Proteomes" id="UP000298030">
    <property type="component" value="Unassembled WGS sequence"/>
</dbReference>
<dbReference type="Gene3D" id="3.40.50.1820">
    <property type="entry name" value="alpha/beta hydrolase"/>
    <property type="match status" value="1"/>
</dbReference>
<dbReference type="InterPro" id="IPR027417">
    <property type="entry name" value="P-loop_NTPase"/>
</dbReference>
<dbReference type="InterPro" id="IPR029058">
    <property type="entry name" value="AB_hydrolase_fold"/>
</dbReference>
<dbReference type="PANTHER" id="PTHR47958">
    <property type="entry name" value="ATP-DEPENDENT RNA HELICASE DBP3"/>
    <property type="match status" value="1"/>
</dbReference>
<dbReference type="InterPro" id="IPR001650">
    <property type="entry name" value="Helicase_C-like"/>
</dbReference>
<feature type="domain" description="Helicase C-terminal" evidence="1">
    <location>
        <begin position="72"/>
        <end position="160"/>
    </location>
</feature>
<dbReference type="STRING" id="71717.A0A4Y7TJS4"/>
<dbReference type="SUPFAM" id="SSF53474">
    <property type="entry name" value="alpha/beta-Hydrolases"/>
    <property type="match status" value="1"/>
</dbReference>
<evidence type="ECO:0000313" key="2">
    <source>
        <dbReference type="EMBL" id="TEB34437.1"/>
    </source>
</evidence>